<comment type="pathway">
    <text evidence="2">Protein modification; protein ubiquitination.</text>
</comment>
<dbReference type="EMBL" id="JAPFFF010000043">
    <property type="protein sequence ID" value="KAK8841005.1"/>
    <property type="molecule type" value="Genomic_DNA"/>
</dbReference>
<reference evidence="8 9" key="1">
    <citation type="submission" date="2024-04" db="EMBL/GenBank/DDBJ databases">
        <title>Tritrichomonas musculus Genome.</title>
        <authorList>
            <person name="Alves-Ferreira E."/>
            <person name="Grigg M."/>
            <person name="Lorenzi H."/>
            <person name="Galac M."/>
        </authorList>
    </citation>
    <scope>NUCLEOTIDE SEQUENCE [LARGE SCALE GENOMIC DNA]</scope>
    <source>
        <strain evidence="8 9">EAF2021</strain>
    </source>
</reference>
<dbReference type="PROSITE" id="PS50237">
    <property type="entry name" value="HECT"/>
    <property type="match status" value="1"/>
</dbReference>
<dbReference type="InterPro" id="IPR035983">
    <property type="entry name" value="Hect_E3_ubiquitin_ligase"/>
</dbReference>
<evidence type="ECO:0000256" key="4">
    <source>
        <dbReference type="ARBA" id="ARBA00022679"/>
    </source>
</evidence>
<dbReference type="CDD" id="cd00078">
    <property type="entry name" value="HECTc"/>
    <property type="match status" value="1"/>
</dbReference>
<dbReference type="InterPro" id="IPR050409">
    <property type="entry name" value="E3_ubiq-protein_ligase"/>
</dbReference>
<evidence type="ECO:0000256" key="2">
    <source>
        <dbReference type="ARBA" id="ARBA00004906"/>
    </source>
</evidence>
<dbReference type="SUPFAM" id="SSF48371">
    <property type="entry name" value="ARM repeat"/>
    <property type="match status" value="1"/>
</dbReference>
<evidence type="ECO:0000256" key="3">
    <source>
        <dbReference type="ARBA" id="ARBA00012485"/>
    </source>
</evidence>
<dbReference type="Pfam" id="PF00632">
    <property type="entry name" value="HECT"/>
    <property type="match status" value="1"/>
</dbReference>
<dbReference type="Gene3D" id="3.90.1750.10">
    <property type="entry name" value="Hect, E3 ligase catalytic domains"/>
    <property type="match status" value="1"/>
</dbReference>
<gene>
    <name evidence="8" type="ORF">M9Y10_027842</name>
</gene>
<dbReference type="SMART" id="SM00119">
    <property type="entry name" value="HECTc"/>
    <property type="match status" value="1"/>
</dbReference>
<proteinExistence type="predicted"/>
<keyword evidence="5 6" id="KW-0833">Ubl conjugation pathway</keyword>
<evidence type="ECO:0000256" key="5">
    <source>
        <dbReference type="ARBA" id="ARBA00022786"/>
    </source>
</evidence>
<evidence type="ECO:0000313" key="9">
    <source>
        <dbReference type="Proteomes" id="UP001470230"/>
    </source>
</evidence>
<evidence type="ECO:0000313" key="8">
    <source>
        <dbReference type="EMBL" id="KAK8841005.1"/>
    </source>
</evidence>
<dbReference type="SUPFAM" id="SSF56204">
    <property type="entry name" value="Hect, E3 ligase catalytic domain"/>
    <property type="match status" value="1"/>
</dbReference>
<dbReference type="Gene3D" id="3.30.2160.10">
    <property type="entry name" value="Hect, E3 ligase catalytic domain"/>
    <property type="match status" value="1"/>
</dbReference>
<comment type="catalytic activity">
    <reaction evidence="1">
        <text>S-ubiquitinyl-[E2 ubiquitin-conjugating enzyme]-L-cysteine + [acceptor protein]-L-lysine = [E2 ubiquitin-conjugating enzyme]-L-cysteine + N(6)-ubiquitinyl-[acceptor protein]-L-lysine.</text>
        <dbReference type="EC" id="2.3.2.26"/>
    </reaction>
</comment>
<sequence length="1931" mass="227587">MDCLLISSNIFDGSSLIDRINQSYIDLELNPSQEEVDILLKEQLLVYLEKNLDNPTAESLFSLISSCLKHFPSLQLPIFNMVFPKSQTNSNFIIITASIMSNFTKQYINQDMITFSLQALDQLKPQIKKGDQVSFKVFGHEISNIFIPDFIIDLLSVAPLTTDIITDFYTFLFSFFLIQDDKKIMKLVLRALEFNLSSILPQKTIEVIFCNNSFSEIPIEYIDRFLLNLTETNFKLFYKKIDKFISNNPSKYPVQVKLTYIQRCCEYNVNIISIEKLISTIERDQISIELLNKVRPYNFKLPYEKVIDLIGKIDDDYIVKIIPSLKYCDKPPLNDIIFKCNDIKSYKCLLSIKESPETCEFVFKQDFWNHLFEVASSCKNLTDRSIQKVALFLKKMNNYPLVKDICKKMILSMPVLTKNGIYFIRKLANYLKSYNIKILTNFLIEKLLENFDQTKTIPIPFYWQLIPSEYLYNKLKQEQKPLYLYGYEFSSKKLNYHPFDINLSIMKQNDDSLNKVRSFLQQESLNYFVHMNEEALSLISCAFIFTSNIIETTVNELTNENFLPFLALCCKSRSKRGGKLKLISNEILSLFWESISNFSNNENPLLIVSMNTILSSYSFISKDSSIDVIYQIINKLSSLLFENKFKADKLILLSAIFQFSNTNPHDNLVQSFFNENCDKLIEFILMNITEIVNNDKLKSNKLNFEYFDDEKVLKKFFNFSTHDFSNVISFLENNCINISPFEIDESILINQNIEIISKFNQKLQSKTEKINENEIDSLLSLILNSKAPENNTELFKKLFDFLMKDEAIAIDYFTIVLNQIPPFESRNLTAEKLLRYIRRDDLKYLDIIITAFSRLFIINPDNKSFHRKLEYKGTFSNYSKSSSEIILKLLKSIQDNPYNFKSFYCLKNIACSFPFLFSENPQQIIDLVLPFLDVPEIFSYYKDVDYLNKERKNKEEKNKLKTLICALTFFQSTLYSIKVLEYFFDWFSKNISELSDSQAFFFIKIMKTLNIKSLLVLTLKNDLFNKCKQLLNRNNIEITAETFNLLTYYYISLNEAPEYIKIIADMLNEVPNPLFIINDHFPILSCEFSPLFCDFKLPYKDGKSYILKIFHFYFKTVCRTKKFYFVRDNLINWYHLHDVSSNEIDDFLSRYNEHNKKIPLAVNLFQQPQVPEPLTSRMIRHVAFSPRWIFNYIYYEDEVVLYPNNVKLLNKIIDELREIQNNDEDEIYEIRLKEFYQHQDEVLDFMIQNNCFHLIDKIVKKQQVLDDPYTYLDMIFQILDLIYYQEELKINVFYNNSFSFYTVSSIISILHKFILFDCYSKDDIEQFVEKLLNVILLPRYRNITYILKKAIDFFVLQNIIISNKRFVHLICFELLNNDTLYINTISLSQYVDKKTIEIAYPFYEINFIKMMEKKSSLPMEIHDKIVAIYELLKRIPIMAKTRLKDIYDFLSNYLSDNLNTPSYIDCIMLNYQHVPIFSLILNLLAPKRSEFEQVTLSDSIMYEKGASIIKQKSKMRPVPEYLSKNSSFWKFISDNYDKFMIIYENDQNKFYEQYSFFLHYPEIVDFQKRSTCFMNQMSKKIVFKNLYIYPDREDILESSFQQLNSRKIIELLYCFSVKFINEREAVDYGGVQRDWMTNLIKEIINPKNNLFISTDTQNYYPNPFSNVKPNHLSYFEFAGKMIATALIHGICVDVHLAPFFFKHILHHKIKFADLKGYNDSVYNSFCYILENDVEELDMKFEIDIVENGTPKTIDLIENGSKIKVTNENKNDFINESLQFILVDSFKEQSDAFCKGFNSLISTDELSIFSQGELELLICGIPKIDIDDMRKNTRVYSENNDLTTINCFFNVIRKWDNDLLAKLIQFITGNSAVPLNGFKEKSIIIQIIDDPSKLPQAHTCFNILDLPDYKDEEILNEKLLIAINECNSFGFI</sequence>
<organism evidence="8 9">
    <name type="scientific">Tritrichomonas musculus</name>
    <dbReference type="NCBI Taxonomy" id="1915356"/>
    <lineage>
        <taxon>Eukaryota</taxon>
        <taxon>Metamonada</taxon>
        <taxon>Parabasalia</taxon>
        <taxon>Tritrichomonadida</taxon>
        <taxon>Tritrichomonadidae</taxon>
        <taxon>Tritrichomonas</taxon>
    </lineage>
</organism>
<feature type="domain" description="HECT" evidence="7">
    <location>
        <begin position="1617"/>
        <end position="1931"/>
    </location>
</feature>
<dbReference type="EC" id="2.3.2.26" evidence="3"/>
<feature type="active site" description="Glycyl thioester intermediate" evidence="6">
    <location>
        <position position="1899"/>
    </location>
</feature>
<keyword evidence="4" id="KW-0808">Transferase</keyword>
<comment type="caution">
    <text evidence="8">The sequence shown here is derived from an EMBL/GenBank/DDBJ whole genome shotgun (WGS) entry which is preliminary data.</text>
</comment>
<evidence type="ECO:0000256" key="1">
    <source>
        <dbReference type="ARBA" id="ARBA00000885"/>
    </source>
</evidence>
<evidence type="ECO:0000259" key="7">
    <source>
        <dbReference type="PROSITE" id="PS50237"/>
    </source>
</evidence>
<dbReference type="Proteomes" id="UP001470230">
    <property type="component" value="Unassembled WGS sequence"/>
</dbReference>
<name>A0ABR2H4B1_9EUKA</name>
<dbReference type="InterPro" id="IPR016024">
    <property type="entry name" value="ARM-type_fold"/>
</dbReference>
<keyword evidence="9" id="KW-1185">Reference proteome</keyword>
<accession>A0ABR2H4B1</accession>
<dbReference type="Gene3D" id="3.30.2410.10">
    <property type="entry name" value="Hect, E3 ligase catalytic domain"/>
    <property type="match status" value="1"/>
</dbReference>
<dbReference type="PANTHER" id="PTHR11254">
    <property type="entry name" value="HECT DOMAIN UBIQUITIN-PROTEIN LIGASE"/>
    <property type="match status" value="1"/>
</dbReference>
<evidence type="ECO:0000256" key="6">
    <source>
        <dbReference type="PROSITE-ProRule" id="PRU00104"/>
    </source>
</evidence>
<dbReference type="PANTHER" id="PTHR11254:SF440">
    <property type="entry name" value="E3 UBIQUITIN-PROTEIN LIGASE NEDD-4"/>
    <property type="match status" value="1"/>
</dbReference>
<dbReference type="InterPro" id="IPR000569">
    <property type="entry name" value="HECT_dom"/>
</dbReference>
<protein>
    <recommendedName>
        <fullName evidence="3">HECT-type E3 ubiquitin transferase</fullName>
        <ecNumber evidence="3">2.3.2.26</ecNumber>
    </recommendedName>
</protein>